<dbReference type="EMBL" id="LKAJ02000001">
    <property type="protein sequence ID" value="MCS5712324.1"/>
    <property type="molecule type" value="Genomic_DNA"/>
</dbReference>
<reference evidence="1" key="1">
    <citation type="submission" date="2015-09" db="EMBL/GenBank/DDBJ databases">
        <title>Draft Genome Sequences of Two Novel Amoeba-resistant Intranuclear Bacteria, Candidatus Berkiella cookevillensis and Candidatus Berkiella aquae.</title>
        <authorList>
            <person name="Mehari Y.T."/>
            <person name="Arivett B.A."/>
            <person name="Farone A.L."/>
            <person name="Gunderson J.H."/>
            <person name="Farone M.B."/>
        </authorList>
    </citation>
    <scope>NUCLEOTIDE SEQUENCE [LARGE SCALE GENOMIC DNA]</scope>
    <source>
        <strain evidence="1">HT99</strain>
    </source>
</reference>
<keyword evidence="3" id="KW-1185">Reference proteome</keyword>
<dbReference type="RefSeq" id="WP_075067163.1">
    <property type="nucleotide sequence ID" value="NZ_LKAJ02000001.1"/>
</dbReference>
<dbReference type="SUPFAM" id="SSF53756">
    <property type="entry name" value="UDP-Glycosyltransferase/glycogen phosphorylase"/>
    <property type="match status" value="1"/>
</dbReference>
<evidence type="ECO:0000313" key="1">
    <source>
        <dbReference type="EMBL" id="KRG20308.1"/>
    </source>
</evidence>
<gene>
    <name evidence="2" type="ORF">HT99x_012855</name>
    <name evidence="1" type="ORF">HT99x_02558</name>
</gene>
<dbReference type="OrthoDB" id="5653355at2"/>
<proteinExistence type="predicted"/>
<reference evidence="2" key="3">
    <citation type="submission" date="2021-06" db="EMBL/GenBank/DDBJ databases">
        <title>Genomic Description and Analysis of Intracellular Bacteria, Candidatus Berkiella cookevillensis and Candidatus Berkiella aquae.</title>
        <authorList>
            <person name="Kidane D.T."/>
            <person name="Mehari Y.T."/>
            <person name="Rice F.C."/>
            <person name="Arivett B.A."/>
            <person name="Farone A.L."/>
            <person name="Berk S.G."/>
            <person name="Farone M.B."/>
        </authorList>
    </citation>
    <scope>NUCLEOTIDE SEQUENCE</scope>
    <source>
        <strain evidence="2">HT99</strain>
    </source>
</reference>
<accession>A0A0Q9YTN9</accession>
<evidence type="ECO:0000313" key="2">
    <source>
        <dbReference type="EMBL" id="MCS5712324.1"/>
    </source>
</evidence>
<reference evidence="2" key="2">
    <citation type="journal article" date="2016" name="Genome Announc.">
        <title>Draft Genome Sequences of Two Novel Amoeba-Resistant Intranuclear Bacteria, 'Candidatus Berkiella cookevillensis' and 'Candidatus Berkiella aquae'.</title>
        <authorList>
            <person name="Mehari Y.T."/>
            <person name="Arivett B.A."/>
            <person name="Farone A.L."/>
            <person name="Gunderson J.H."/>
            <person name="Farone M.B."/>
        </authorList>
    </citation>
    <scope>NUCLEOTIDE SEQUENCE</scope>
    <source>
        <strain evidence="2">HT99</strain>
    </source>
</reference>
<evidence type="ECO:0000313" key="3">
    <source>
        <dbReference type="Proteomes" id="UP000051497"/>
    </source>
</evidence>
<name>A0A0Q9YTN9_9GAMM</name>
<sequence>MKQKVISLARKIKRKIFPPKPSLTEIRLQQLTRSCQDYIQENGIKPQLKILWPTLFNQDHTWWAHDGILISALRLRGAQIIPTMCDKLQADQCMIYAGVWQNTREPDFKKRRAEICQQCVKQDNRLWQIMGIEPLRLSSYLNAQERQALWEQASQITAGDWASACVNDFPMGNEVWKAVVNNNLQGEIKPDWQAEANQLATHHTFNVLALMHSYQKVLATLQPDRVVGNGGYYYQWGVVNHLCQQQGIPYYRYYPTGLQPMSWNYALNTTEIVHVTPAWSSWLKQPWTEDQERQVKQDLKARGLYVDLEQEPEIKQRVANVATALKIDSTKPTFLALTGVIWDANTNIKSDAFNNMYDWLFDTIEWFSHRPQYQLIIRVHPAENIVPTVGPELRSRFEKEVQERNIQIPQNVFIIKPEEKIETYDVMHLADVGGSYMSTTGLEFSCYGKPLIAIGPVHYADKGFTFEPKSKEDYFSLLENFLKEKQSAENRQHLQLLAMKYWYLYAFHASTVTGLFGTDQKDWLAIKRGIDVFSSHPKEMTAQDLLPGKNPYIDYFCDSVMNNLPIMGENRWPPKILEKYCKS</sequence>
<dbReference type="Proteomes" id="UP000051497">
    <property type="component" value="Unassembled WGS sequence"/>
</dbReference>
<dbReference type="STRING" id="295108.HT99x_02558"/>
<comment type="caution">
    <text evidence="1">The sequence shown here is derived from an EMBL/GenBank/DDBJ whole genome shotgun (WGS) entry which is preliminary data.</text>
</comment>
<organism evidence="1">
    <name type="scientific">Candidatus Berkiella aquae</name>
    <dbReference type="NCBI Taxonomy" id="295108"/>
    <lineage>
        <taxon>Bacteria</taxon>
        <taxon>Pseudomonadati</taxon>
        <taxon>Pseudomonadota</taxon>
        <taxon>Gammaproteobacteria</taxon>
        <taxon>Candidatus Berkiellales</taxon>
        <taxon>Candidatus Berkiellaceae</taxon>
        <taxon>Candidatus Berkiella</taxon>
    </lineage>
</organism>
<dbReference type="EMBL" id="LKAJ01000013">
    <property type="protein sequence ID" value="KRG20308.1"/>
    <property type="molecule type" value="Genomic_DNA"/>
</dbReference>
<dbReference type="InterPro" id="IPR043148">
    <property type="entry name" value="TagF_C"/>
</dbReference>
<dbReference type="Gene3D" id="3.40.50.12580">
    <property type="match status" value="1"/>
</dbReference>
<dbReference type="AlphaFoldDB" id="A0A0Q9YTN9"/>
<protein>
    <submittedName>
        <fullName evidence="1">Capsule polysaccharide biosynthesis protein</fullName>
    </submittedName>
</protein>